<dbReference type="EMBL" id="JAIWYP010000003">
    <property type="protein sequence ID" value="KAH3850902.1"/>
    <property type="molecule type" value="Genomic_DNA"/>
</dbReference>
<reference evidence="1" key="1">
    <citation type="journal article" date="2019" name="bioRxiv">
        <title>The Genome of the Zebra Mussel, Dreissena polymorpha: A Resource for Invasive Species Research.</title>
        <authorList>
            <person name="McCartney M.A."/>
            <person name="Auch B."/>
            <person name="Kono T."/>
            <person name="Mallez S."/>
            <person name="Zhang Y."/>
            <person name="Obille A."/>
            <person name="Becker A."/>
            <person name="Abrahante J.E."/>
            <person name="Garbe J."/>
            <person name="Badalamenti J.P."/>
            <person name="Herman A."/>
            <person name="Mangelson H."/>
            <person name="Liachko I."/>
            <person name="Sullivan S."/>
            <person name="Sone E.D."/>
            <person name="Koren S."/>
            <person name="Silverstein K.A.T."/>
            <person name="Beckman K.B."/>
            <person name="Gohl D.M."/>
        </authorList>
    </citation>
    <scope>NUCLEOTIDE SEQUENCE</scope>
    <source>
        <strain evidence="1">Duluth1</strain>
        <tissue evidence="1">Whole animal</tissue>
    </source>
</reference>
<organism evidence="1 2">
    <name type="scientific">Dreissena polymorpha</name>
    <name type="common">Zebra mussel</name>
    <name type="synonym">Mytilus polymorpha</name>
    <dbReference type="NCBI Taxonomy" id="45954"/>
    <lineage>
        <taxon>Eukaryota</taxon>
        <taxon>Metazoa</taxon>
        <taxon>Spiralia</taxon>
        <taxon>Lophotrochozoa</taxon>
        <taxon>Mollusca</taxon>
        <taxon>Bivalvia</taxon>
        <taxon>Autobranchia</taxon>
        <taxon>Heteroconchia</taxon>
        <taxon>Euheterodonta</taxon>
        <taxon>Imparidentia</taxon>
        <taxon>Neoheterodontei</taxon>
        <taxon>Myida</taxon>
        <taxon>Dreissenoidea</taxon>
        <taxon>Dreissenidae</taxon>
        <taxon>Dreissena</taxon>
    </lineage>
</organism>
<protein>
    <submittedName>
        <fullName evidence="1">Uncharacterized protein</fullName>
    </submittedName>
</protein>
<gene>
    <name evidence="1" type="ORF">DPMN_093378</name>
</gene>
<sequence>MSFLGCIGNFMSGSGLEDDLQTVYAGYAVTHMMTGKAVSRATRGHFLVDNALHALLISKSFGVDLILERKSSDEITIFPNQLKINETKRCDEEQPMHSDTDLILSELPGVSHKAELLDHLDDLYDEHFKVIKYRKTMCSKVIV</sequence>
<comment type="caution">
    <text evidence="1">The sequence shown here is derived from an EMBL/GenBank/DDBJ whole genome shotgun (WGS) entry which is preliminary data.</text>
</comment>
<evidence type="ECO:0000313" key="2">
    <source>
        <dbReference type="Proteomes" id="UP000828390"/>
    </source>
</evidence>
<accession>A0A9D4L5C7</accession>
<proteinExistence type="predicted"/>
<reference evidence="1" key="2">
    <citation type="submission" date="2020-11" db="EMBL/GenBank/DDBJ databases">
        <authorList>
            <person name="McCartney M.A."/>
            <person name="Auch B."/>
            <person name="Kono T."/>
            <person name="Mallez S."/>
            <person name="Becker A."/>
            <person name="Gohl D.M."/>
            <person name="Silverstein K.A.T."/>
            <person name="Koren S."/>
            <person name="Bechman K.B."/>
            <person name="Herman A."/>
            <person name="Abrahante J.E."/>
            <person name="Garbe J."/>
        </authorList>
    </citation>
    <scope>NUCLEOTIDE SEQUENCE</scope>
    <source>
        <strain evidence="1">Duluth1</strain>
        <tissue evidence="1">Whole animal</tissue>
    </source>
</reference>
<evidence type="ECO:0000313" key="1">
    <source>
        <dbReference type="EMBL" id="KAH3850902.1"/>
    </source>
</evidence>
<keyword evidence="2" id="KW-1185">Reference proteome</keyword>
<dbReference type="AlphaFoldDB" id="A0A9D4L5C7"/>
<name>A0A9D4L5C7_DREPO</name>
<dbReference type="Proteomes" id="UP000828390">
    <property type="component" value="Unassembled WGS sequence"/>
</dbReference>